<dbReference type="Proteomes" id="UP000217334">
    <property type="component" value="Chromosome"/>
</dbReference>
<protein>
    <recommendedName>
        <fullName evidence="1">Knr4/Smi1-like domain-containing protein</fullName>
    </recommendedName>
</protein>
<dbReference type="InterPro" id="IPR037883">
    <property type="entry name" value="Knr4/Smi1-like_sf"/>
</dbReference>
<gene>
    <name evidence="2" type="ORF">CGC59_10390</name>
</gene>
<dbReference type="SUPFAM" id="SSF160631">
    <property type="entry name" value="SMI1/KNR4-like"/>
    <property type="match status" value="1"/>
</dbReference>
<sequence length="257" mass="29341">MENIKKLYNLTAKDCKGFSEAQLLKAEKRLNITLPEEFRAYYLQLGATKSVNQSYNSLATPQQLYFAGDYLCFCEENQGVVMWAIRKEDLTNPNPPVWGNYGSETDPNWIQETQNLSDFWLYLAIYNGVMGGLPYNANAMGGWGMENFEVPEQAVAHIEKQYTELTSLSWKGQRTFTDTDFQIVITLAIHRDTNRASAIFIGSTQQELFDTLLDAMENFGLEWGYTSYDDDDDDDDFQVVSEAELNELKAKGLWTLS</sequence>
<evidence type="ECO:0000259" key="1">
    <source>
        <dbReference type="SMART" id="SM00860"/>
    </source>
</evidence>
<feature type="domain" description="Knr4/Smi1-like" evidence="1">
    <location>
        <begin position="17"/>
        <end position="125"/>
    </location>
</feature>
<dbReference type="Pfam" id="PF09346">
    <property type="entry name" value="SMI1_KNR4"/>
    <property type="match status" value="1"/>
</dbReference>
<dbReference type="InterPro" id="IPR018958">
    <property type="entry name" value="Knr4/Smi1-like_dom"/>
</dbReference>
<dbReference type="AlphaFoldDB" id="A0A250F4J4"/>
<evidence type="ECO:0000313" key="2">
    <source>
        <dbReference type="EMBL" id="ATA80063.1"/>
    </source>
</evidence>
<reference evidence="3" key="1">
    <citation type="submission" date="2017-06" db="EMBL/GenBank/DDBJ databases">
        <title>Capnocytophaga spp. assemblies.</title>
        <authorList>
            <person name="Gulvik C.A."/>
        </authorList>
    </citation>
    <scope>NUCLEOTIDE SEQUENCE [LARGE SCALE GENOMIC DNA]</scope>
    <source>
        <strain evidence="3">H4486</strain>
    </source>
</reference>
<organism evidence="2 3">
    <name type="scientific">Capnocytophaga sputigena</name>
    <dbReference type="NCBI Taxonomy" id="1019"/>
    <lineage>
        <taxon>Bacteria</taxon>
        <taxon>Pseudomonadati</taxon>
        <taxon>Bacteroidota</taxon>
        <taxon>Flavobacteriia</taxon>
        <taxon>Flavobacteriales</taxon>
        <taxon>Flavobacteriaceae</taxon>
        <taxon>Capnocytophaga</taxon>
    </lineage>
</organism>
<proteinExistence type="predicted"/>
<dbReference type="EMBL" id="CP022383">
    <property type="protein sequence ID" value="ATA80063.1"/>
    <property type="molecule type" value="Genomic_DNA"/>
</dbReference>
<evidence type="ECO:0000313" key="3">
    <source>
        <dbReference type="Proteomes" id="UP000217334"/>
    </source>
</evidence>
<accession>A0A250F4J4</accession>
<name>A0A250F4J4_CAPSP</name>
<dbReference type="SMART" id="SM00860">
    <property type="entry name" value="SMI1_KNR4"/>
    <property type="match status" value="1"/>
</dbReference>
<dbReference type="RefSeq" id="WP_095901879.1">
    <property type="nucleotide sequence ID" value="NZ_CP022383.1"/>
</dbReference>